<keyword evidence="2" id="KW-1185">Reference proteome</keyword>
<gene>
    <name evidence="1" type="ORF">Rumeso_03698</name>
</gene>
<sequence>MNHKPRILELAYEHHPDQGLIFDQQYGLLVTLHFHSSWR</sequence>
<accession>A0A017HK85</accession>
<name>A0A017HK85_9RHOB</name>
<evidence type="ECO:0000313" key="2">
    <source>
        <dbReference type="Proteomes" id="UP000019666"/>
    </source>
</evidence>
<dbReference type="HOGENOM" id="CLU_3316401_0_0_5"/>
<organism evidence="1 2">
    <name type="scientific">Rubellimicrobium mesophilum DSM 19309</name>
    <dbReference type="NCBI Taxonomy" id="442562"/>
    <lineage>
        <taxon>Bacteria</taxon>
        <taxon>Pseudomonadati</taxon>
        <taxon>Pseudomonadota</taxon>
        <taxon>Alphaproteobacteria</taxon>
        <taxon>Rhodobacterales</taxon>
        <taxon>Roseobacteraceae</taxon>
        <taxon>Rubellimicrobium</taxon>
    </lineage>
</organism>
<dbReference type="AlphaFoldDB" id="A0A017HK85"/>
<dbReference type="Proteomes" id="UP000019666">
    <property type="component" value="Unassembled WGS sequence"/>
</dbReference>
<protein>
    <submittedName>
        <fullName evidence="1">Uncharacterized protein</fullName>
    </submittedName>
</protein>
<proteinExistence type="predicted"/>
<reference evidence="1 2" key="1">
    <citation type="submission" date="2013-02" db="EMBL/GenBank/DDBJ databases">
        <authorList>
            <person name="Fiebig A."/>
            <person name="Goeker M."/>
            <person name="Klenk H.-P.P."/>
        </authorList>
    </citation>
    <scope>NUCLEOTIDE SEQUENCE [LARGE SCALE GENOMIC DNA]</scope>
    <source>
        <strain evidence="1 2">DSM 19309</strain>
    </source>
</reference>
<comment type="caution">
    <text evidence="1">The sequence shown here is derived from an EMBL/GenBank/DDBJ whole genome shotgun (WGS) entry which is preliminary data.</text>
</comment>
<dbReference type="EMBL" id="AOSK01000108">
    <property type="protein sequence ID" value="EYD74745.1"/>
    <property type="molecule type" value="Genomic_DNA"/>
</dbReference>
<evidence type="ECO:0000313" key="1">
    <source>
        <dbReference type="EMBL" id="EYD74745.1"/>
    </source>
</evidence>